<dbReference type="PROSITE" id="PS50043">
    <property type="entry name" value="HTH_LUXR_2"/>
    <property type="match status" value="1"/>
</dbReference>
<accession>A0ABS9WDY2</accession>
<evidence type="ECO:0000256" key="2">
    <source>
        <dbReference type="ARBA" id="ARBA00023125"/>
    </source>
</evidence>
<keyword evidence="2" id="KW-0238">DNA-binding</keyword>
<dbReference type="PRINTS" id="PR00038">
    <property type="entry name" value="HTHLUXR"/>
</dbReference>
<name>A0ABS9WDY2_9ACTN</name>
<evidence type="ECO:0000256" key="3">
    <source>
        <dbReference type="ARBA" id="ARBA00023163"/>
    </source>
</evidence>
<organism evidence="5 6">
    <name type="scientific">Adlercreutzia faecimuris</name>
    <dbReference type="NCBI Taxonomy" id="2897341"/>
    <lineage>
        <taxon>Bacteria</taxon>
        <taxon>Bacillati</taxon>
        <taxon>Actinomycetota</taxon>
        <taxon>Coriobacteriia</taxon>
        <taxon>Eggerthellales</taxon>
        <taxon>Eggerthellaceae</taxon>
        <taxon>Adlercreutzia</taxon>
    </lineage>
</organism>
<protein>
    <submittedName>
        <fullName evidence="5">Helix-turn-helix transcriptional regulator</fullName>
    </submittedName>
</protein>
<evidence type="ECO:0000313" key="6">
    <source>
        <dbReference type="Proteomes" id="UP001430755"/>
    </source>
</evidence>
<keyword evidence="6" id="KW-1185">Reference proteome</keyword>
<feature type="domain" description="HTH luxR-type" evidence="4">
    <location>
        <begin position="72"/>
        <end position="137"/>
    </location>
</feature>
<gene>
    <name evidence="5" type="ORF">LPT13_01770</name>
</gene>
<dbReference type="PANTHER" id="PTHR44688">
    <property type="entry name" value="DNA-BINDING TRANSCRIPTIONAL ACTIVATOR DEVR_DOSR"/>
    <property type="match status" value="1"/>
</dbReference>
<proteinExistence type="predicted"/>
<evidence type="ECO:0000259" key="4">
    <source>
        <dbReference type="PROSITE" id="PS50043"/>
    </source>
</evidence>
<dbReference type="CDD" id="cd06170">
    <property type="entry name" value="LuxR_C_like"/>
    <property type="match status" value="1"/>
</dbReference>
<dbReference type="InterPro" id="IPR036388">
    <property type="entry name" value="WH-like_DNA-bd_sf"/>
</dbReference>
<dbReference type="InterPro" id="IPR016032">
    <property type="entry name" value="Sig_transdc_resp-reg_C-effctor"/>
</dbReference>
<comment type="caution">
    <text evidence="5">The sequence shown here is derived from an EMBL/GenBank/DDBJ whole genome shotgun (WGS) entry which is preliminary data.</text>
</comment>
<sequence length="137" mass="14334">MTTQAPARGTGRHLDFANAQGQRFRLQVEDDPVDACAFTVRVIPLPEPLEAAAGASDHRRAAAPTASTTPVAAAALAALTAREREVAALIAEGLTNDQVAGRLYICRSTVKTHLQSIYAKAGVPNRTALVALLHAVA</sequence>
<evidence type="ECO:0000313" key="5">
    <source>
        <dbReference type="EMBL" id="MCI2241079.1"/>
    </source>
</evidence>
<dbReference type="SMART" id="SM00421">
    <property type="entry name" value="HTH_LUXR"/>
    <property type="match status" value="1"/>
</dbReference>
<keyword evidence="3" id="KW-0804">Transcription</keyword>
<evidence type="ECO:0000256" key="1">
    <source>
        <dbReference type="ARBA" id="ARBA00023015"/>
    </source>
</evidence>
<dbReference type="Gene3D" id="1.10.10.10">
    <property type="entry name" value="Winged helix-like DNA-binding domain superfamily/Winged helix DNA-binding domain"/>
    <property type="match status" value="1"/>
</dbReference>
<dbReference type="SUPFAM" id="SSF46894">
    <property type="entry name" value="C-terminal effector domain of the bipartite response regulators"/>
    <property type="match status" value="1"/>
</dbReference>
<dbReference type="Proteomes" id="UP001430755">
    <property type="component" value="Unassembled WGS sequence"/>
</dbReference>
<dbReference type="PROSITE" id="PS00622">
    <property type="entry name" value="HTH_LUXR_1"/>
    <property type="match status" value="1"/>
</dbReference>
<dbReference type="Pfam" id="PF00196">
    <property type="entry name" value="GerE"/>
    <property type="match status" value="1"/>
</dbReference>
<dbReference type="InterPro" id="IPR000792">
    <property type="entry name" value="Tscrpt_reg_LuxR_C"/>
</dbReference>
<dbReference type="EMBL" id="JAJMLW010000001">
    <property type="protein sequence ID" value="MCI2241079.1"/>
    <property type="molecule type" value="Genomic_DNA"/>
</dbReference>
<reference evidence="5" key="1">
    <citation type="submission" date="2021-11" db="EMBL/GenBank/DDBJ databases">
        <title>A Novel Adlercreutzia Species, isolated from a Allomyrina dichotoma larva feces.</title>
        <authorList>
            <person name="Suh M.K."/>
        </authorList>
    </citation>
    <scope>NUCLEOTIDE SEQUENCE</scope>
    <source>
        <strain evidence="5">JBNU-10</strain>
    </source>
</reference>
<dbReference type="PANTHER" id="PTHR44688:SF16">
    <property type="entry name" value="DNA-BINDING TRANSCRIPTIONAL ACTIVATOR DEVR_DOSR"/>
    <property type="match status" value="1"/>
</dbReference>
<dbReference type="RefSeq" id="WP_242162880.1">
    <property type="nucleotide sequence ID" value="NZ_JAJMLW010000001.1"/>
</dbReference>
<keyword evidence="1" id="KW-0805">Transcription regulation</keyword>